<evidence type="ECO:0000313" key="2">
    <source>
        <dbReference type="EMBL" id="KAL2839736.1"/>
    </source>
</evidence>
<keyword evidence="3" id="KW-1185">Reference proteome</keyword>
<dbReference type="InterPro" id="IPR000719">
    <property type="entry name" value="Prot_kinase_dom"/>
</dbReference>
<dbReference type="PANTHER" id="PTHR37542:SF3">
    <property type="entry name" value="PRION-INHIBITION AND PROPAGATION HELO DOMAIN-CONTAINING PROTEIN"/>
    <property type="match status" value="1"/>
</dbReference>
<sequence length="1007" mass="115096">MATHSVPNRYVARRDLISLLESLFPGQYSVEEHSDAWVVSGISRRLTESLPSTVHSGSVYMEPPQFPTTRSLFSRLTRIRIENKQCKKFIPEDELFRLLAVSESQIKQVLKGVLPREDVGEVADVITTRARKVFSILVLNNHARHIRSFITSDQLQHADLDTALPFDKSKLRRIMSDEDAVEAFYERQWEFCAPRFQGGIIPRRLDPHTIMPYVEEDMIASGGKEQLPDTTTTYENEVHVLSTLQSLAHPNILRLVACYTYEDKHNLVSPFIPGGTLHKYLRQPKSGSLTREKMFCMMAGLASSISALHIFTVDEETEPAYKGQHQDLWGENILVDKDRFILADFGLSSMKRMSQSTPTKHKGRKGYYQAPECADLEEPYQEHSTTRASDIFSLGCIFTDLLVYLVFGPEGTMKFREARKFTIPPLTYRVYHKSKYNHEAVDAWLEMVLENNRSEGISEAVRLIKKMLEVDPNERPKANEVTAIIYDCTVRAFSEKIIKCFDQFESIEEAVIEKARYSSWALFQEPIVYMTSAGATAVQEQFMAVVNSLTQMLETLKSIGHSPGELDHRSINELRPLNLELLNKLSPSRRALADENLTSTLLDKFGSTIPSLNPNIAQYDIGYSAIIRRARTKRLVAMAEDEKATSPGDDERYYFISDPVIEQGPIGEFKIGTISRRGGPPVPVIIEQIKYYDSVTWHKHARRIKALCDLLGSDDVVRNFRVPAFYGARERRNEWVYELLYRIPRNDSPRRPPQAPTSLYALLKGKDLRYGPWESRSKLAARLADALANFHEVNWFHKNLTSSNVLFFPSHIIPPAEVTAQPYLVGFQYSRRDAEDATEGPLQDPRLQRYHHPAYVDTESRRFARFEPRFDRYSLGVLLLEIGLWSPIEDIMRGHETDRNAFFSEVLKEKAMPQLTFQMGTQYADIVHQCLTDLRVGEYPTAYSGGLEQSSNFLFKQAVVIPLRSLAASRQIVNPGIPNRKRPYHDGNNVVGSMRPTRRLRVIPPKF</sequence>
<comment type="caution">
    <text evidence="2">The sequence shown here is derived from an EMBL/GenBank/DDBJ whole genome shotgun (WGS) entry which is preliminary data.</text>
</comment>
<proteinExistence type="predicted"/>
<evidence type="ECO:0000313" key="3">
    <source>
        <dbReference type="Proteomes" id="UP001610446"/>
    </source>
</evidence>
<dbReference type="Pfam" id="PF24476">
    <property type="entry name" value="DUF7580"/>
    <property type="match status" value="1"/>
</dbReference>
<dbReference type="SUPFAM" id="SSF56112">
    <property type="entry name" value="Protein kinase-like (PK-like)"/>
    <property type="match status" value="2"/>
</dbReference>
<reference evidence="2 3" key="1">
    <citation type="submission" date="2024-07" db="EMBL/GenBank/DDBJ databases">
        <title>Section-level genome sequencing and comparative genomics of Aspergillus sections Usti and Cavernicolus.</title>
        <authorList>
            <consortium name="Lawrence Berkeley National Laboratory"/>
            <person name="Nybo J.L."/>
            <person name="Vesth T.C."/>
            <person name="Theobald S."/>
            <person name="Frisvad J.C."/>
            <person name="Larsen T.O."/>
            <person name="Kjaerboelling I."/>
            <person name="Rothschild-Mancinelli K."/>
            <person name="Lyhne E.K."/>
            <person name="Kogle M.E."/>
            <person name="Barry K."/>
            <person name="Clum A."/>
            <person name="Na H."/>
            <person name="Ledsgaard L."/>
            <person name="Lin J."/>
            <person name="Lipzen A."/>
            <person name="Kuo A."/>
            <person name="Riley R."/>
            <person name="Mondo S."/>
            <person name="Labutti K."/>
            <person name="Haridas S."/>
            <person name="Pangalinan J."/>
            <person name="Salamov A.A."/>
            <person name="Simmons B.A."/>
            <person name="Magnuson J.K."/>
            <person name="Chen J."/>
            <person name="Drula E."/>
            <person name="Henrissat B."/>
            <person name="Wiebenga A."/>
            <person name="Lubbers R.J."/>
            <person name="Gomes A.C."/>
            <person name="Makela M.R."/>
            <person name="Stajich J."/>
            <person name="Grigoriev I.V."/>
            <person name="Mortensen U.H."/>
            <person name="De Vries R.P."/>
            <person name="Baker S.E."/>
            <person name="Andersen M.R."/>
        </authorList>
    </citation>
    <scope>NUCLEOTIDE SEQUENCE [LARGE SCALE GENOMIC DNA]</scope>
    <source>
        <strain evidence="2 3">CBS 123904</strain>
    </source>
</reference>
<gene>
    <name evidence="2" type="ORF">BJY01DRAFT_250336</name>
</gene>
<name>A0ABR4JI75_9EURO</name>
<feature type="domain" description="Protein kinase" evidence="1">
    <location>
        <begin position="169"/>
        <end position="494"/>
    </location>
</feature>
<protein>
    <recommendedName>
        <fullName evidence="1">Protein kinase domain-containing protein</fullName>
    </recommendedName>
</protein>
<dbReference type="Pfam" id="PF00069">
    <property type="entry name" value="Pkinase"/>
    <property type="match status" value="1"/>
</dbReference>
<dbReference type="InterPro" id="IPR011009">
    <property type="entry name" value="Kinase-like_dom_sf"/>
</dbReference>
<dbReference type="PANTHER" id="PTHR37542">
    <property type="entry name" value="HELO DOMAIN-CONTAINING PROTEIN-RELATED"/>
    <property type="match status" value="1"/>
</dbReference>
<dbReference type="PROSITE" id="PS50011">
    <property type="entry name" value="PROTEIN_KINASE_DOM"/>
    <property type="match status" value="2"/>
</dbReference>
<accession>A0ABR4JI75</accession>
<feature type="domain" description="Protein kinase" evidence="1">
    <location>
        <begin position="655"/>
        <end position="954"/>
    </location>
</feature>
<dbReference type="Gene3D" id="1.10.510.10">
    <property type="entry name" value="Transferase(Phosphotransferase) domain 1"/>
    <property type="match status" value="2"/>
</dbReference>
<dbReference type="CDD" id="cd00180">
    <property type="entry name" value="PKc"/>
    <property type="match status" value="1"/>
</dbReference>
<dbReference type="Proteomes" id="UP001610446">
    <property type="component" value="Unassembled WGS sequence"/>
</dbReference>
<dbReference type="EMBL" id="JBFXLU010000129">
    <property type="protein sequence ID" value="KAL2839736.1"/>
    <property type="molecule type" value="Genomic_DNA"/>
</dbReference>
<dbReference type="InterPro" id="IPR056002">
    <property type="entry name" value="DUF7580"/>
</dbReference>
<organism evidence="2 3">
    <name type="scientific">Aspergillus pseudoustus</name>
    <dbReference type="NCBI Taxonomy" id="1810923"/>
    <lineage>
        <taxon>Eukaryota</taxon>
        <taxon>Fungi</taxon>
        <taxon>Dikarya</taxon>
        <taxon>Ascomycota</taxon>
        <taxon>Pezizomycotina</taxon>
        <taxon>Eurotiomycetes</taxon>
        <taxon>Eurotiomycetidae</taxon>
        <taxon>Eurotiales</taxon>
        <taxon>Aspergillaceae</taxon>
        <taxon>Aspergillus</taxon>
        <taxon>Aspergillus subgen. Nidulantes</taxon>
    </lineage>
</organism>
<evidence type="ECO:0000259" key="1">
    <source>
        <dbReference type="PROSITE" id="PS50011"/>
    </source>
</evidence>